<dbReference type="Pfam" id="PF03837">
    <property type="entry name" value="RecT"/>
    <property type="match status" value="1"/>
</dbReference>
<accession>A0A9D2G7L9</accession>
<dbReference type="EMBL" id="DXAY01000011">
    <property type="protein sequence ID" value="HIZ73726.1"/>
    <property type="molecule type" value="Genomic_DNA"/>
</dbReference>
<dbReference type="Proteomes" id="UP000824116">
    <property type="component" value="Unassembled WGS sequence"/>
</dbReference>
<dbReference type="AlphaFoldDB" id="A0A9D2G7L9"/>
<dbReference type="NCBIfam" id="TIGR00616">
    <property type="entry name" value="rect"/>
    <property type="match status" value="1"/>
</dbReference>
<reference evidence="1" key="2">
    <citation type="submission" date="2021-04" db="EMBL/GenBank/DDBJ databases">
        <authorList>
            <person name="Gilroy R."/>
        </authorList>
    </citation>
    <scope>NUCLEOTIDE SEQUENCE</scope>
    <source>
        <strain evidence="1">CHK196-3914</strain>
    </source>
</reference>
<comment type="caution">
    <text evidence="1">The sequence shown here is derived from an EMBL/GenBank/DDBJ whole genome shotgun (WGS) entry which is preliminary data.</text>
</comment>
<dbReference type="InterPro" id="IPR004590">
    <property type="entry name" value="ssDNA_annealing_RecT"/>
</dbReference>
<sequence length="270" mass="30284">MAGRTTNVKEELAKKAEVAKGETKLTKSMSIADLIKAMEPEIKKALPEVITPERFTRMALSALNTTPKLQECTQMSFLAALMNAAQLGLEPNTPLGQAYLIPYNNKGTMECQFQIGYKGLIDLGYRNPQIQIISAQAVYENDEFEYELGLNPKLEHRPALGERGEVRLFYGMFRLTNGGFGFEVMSKTAIDAFAKEYSKAFDTSFSPWKTSYESMAKKTVIKQALKYAPIKADFRKAISTDETIRNKIAESMDEVSTEDIFDAAYTEENE</sequence>
<organism evidence="1 2">
    <name type="scientific">Candidatus Mediterraneibacter stercoravium</name>
    <dbReference type="NCBI Taxonomy" id="2838685"/>
    <lineage>
        <taxon>Bacteria</taxon>
        <taxon>Bacillati</taxon>
        <taxon>Bacillota</taxon>
        <taxon>Clostridia</taxon>
        <taxon>Lachnospirales</taxon>
        <taxon>Lachnospiraceae</taxon>
        <taxon>Mediterraneibacter</taxon>
    </lineage>
</organism>
<dbReference type="InterPro" id="IPR018330">
    <property type="entry name" value="RecT_fam"/>
</dbReference>
<protein>
    <submittedName>
        <fullName evidence="1">Recombinase RecT</fullName>
    </submittedName>
</protein>
<evidence type="ECO:0000313" key="2">
    <source>
        <dbReference type="Proteomes" id="UP000824116"/>
    </source>
</evidence>
<gene>
    <name evidence="1" type="ORF">H9723_00580</name>
</gene>
<dbReference type="GO" id="GO:0006259">
    <property type="term" value="P:DNA metabolic process"/>
    <property type="evidence" value="ECO:0007669"/>
    <property type="project" value="InterPro"/>
</dbReference>
<reference evidence="1" key="1">
    <citation type="journal article" date="2021" name="PeerJ">
        <title>Extensive microbial diversity within the chicken gut microbiome revealed by metagenomics and culture.</title>
        <authorList>
            <person name="Gilroy R."/>
            <person name="Ravi A."/>
            <person name="Getino M."/>
            <person name="Pursley I."/>
            <person name="Horton D.L."/>
            <person name="Alikhan N.F."/>
            <person name="Baker D."/>
            <person name="Gharbi K."/>
            <person name="Hall N."/>
            <person name="Watson M."/>
            <person name="Adriaenssens E.M."/>
            <person name="Foster-Nyarko E."/>
            <person name="Jarju S."/>
            <person name="Secka A."/>
            <person name="Antonio M."/>
            <person name="Oren A."/>
            <person name="Chaudhuri R.R."/>
            <person name="La Ragione R."/>
            <person name="Hildebrand F."/>
            <person name="Pallen M.J."/>
        </authorList>
    </citation>
    <scope>NUCLEOTIDE SEQUENCE</scope>
    <source>
        <strain evidence="1">CHK196-3914</strain>
    </source>
</reference>
<evidence type="ECO:0000313" key="1">
    <source>
        <dbReference type="EMBL" id="HIZ73726.1"/>
    </source>
</evidence>
<dbReference type="GO" id="GO:0003677">
    <property type="term" value="F:DNA binding"/>
    <property type="evidence" value="ECO:0007669"/>
    <property type="project" value="InterPro"/>
</dbReference>
<proteinExistence type="predicted"/>
<name>A0A9D2G7L9_9FIRM</name>